<evidence type="ECO:0000313" key="12">
    <source>
        <dbReference type="Proteomes" id="UP000694240"/>
    </source>
</evidence>
<dbReference type="FunFam" id="3.10.20.370:FF:000001">
    <property type="entry name" value="Retrovirus-related Pol polyprotein from transposon 17.6-like protein"/>
    <property type="match status" value="1"/>
</dbReference>
<dbReference type="PANTHER" id="PTHR37984:SF5">
    <property type="entry name" value="PROTEIN NYNRIN-LIKE"/>
    <property type="match status" value="1"/>
</dbReference>
<evidence type="ECO:0000256" key="2">
    <source>
        <dbReference type="ARBA" id="ARBA00022679"/>
    </source>
</evidence>
<keyword evidence="6" id="KW-0378">Hydrolase</keyword>
<evidence type="ECO:0000256" key="6">
    <source>
        <dbReference type="ARBA" id="ARBA00022801"/>
    </source>
</evidence>
<dbReference type="PANTHER" id="PTHR37984">
    <property type="entry name" value="PROTEIN CBG26694"/>
    <property type="match status" value="1"/>
</dbReference>
<feature type="region of interest" description="Disordered" evidence="9">
    <location>
        <begin position="578"/>
        <end position="619"/>
    </location>
</feature>
<name>A0A8T1ZJA1_9BRAS</name>
<comment type="caution">
    <text evidence="11">The sequence shown here is derived from an EMBL/GenBank/DDBJ whole genome shotgun (WGS) entry which is preliminary data.</text>
</comment>
<dbReference type="FunFam" id="3.30.70.270:FF:000020">
    <property type="entry name" value="Transposon Tf2-6 polyprotein-like Protein"/>
    <property type="match status" value="1"/>
</dbReference>
<dbReference type="CDD" id="cd01647">
    <property type="entry name" value="RT_LTR"/>
    <property type="match status" value="1"/>
</dbReference>
<evidence type="ECO:0000256" key="5">
    <source>
        <dbReference type="ARBA" id="ARBA00022759"/>
    </source>
</evidence>
<feature type="compositionally biased region" description="Polar residues" evidence="9">
    <location>
        <begin position="648"/>
        <end position="657"/>
    </location>
</feature>
<dbReference type="Proteomes" id="UP000694240">
    <property type="component" value="Chromosome 10"/>
</dbReference>
<feature type="compositionally biased region" description="Polar residues" evidence="9">
    <location>
        <begin position="578"/>
        <end position="591"/>
    </location>
</feature>
<dbReference type="GO" id="GO:0008233">
    <property type="term" value="F:peptidase activity"/>
    <property type="evidence" value="ECO:0007669"/>
    <property type="project" value="UniProtKB-KW"/>
</dbReference>
<dbReference type="Pfam" id="PF17919">
    <property type="entry name" value="RT_RNaseH_2"/>
    <property type="match status" value="1"/>
</dbReference>
<keyword evidence="12" id="KW-1185">Reference proteome</keyword>
<evidence type="ECO:0000259" key="10">
    <source>
        <dbReference type="PROSITE" id="PS50878"/>
    </source>
</evidence>
<feature type="compositionally biased region" description="Basic and acidic residues" evidence="9">
    <location>
        <begin position="658"/>
        <end position="669"/>
    </location>
</feature>
<dbReference type="AlphaFoldDB" id="A0A8T1ZJA1"/>
<evidence type="ECO:0000256" key="1">
    <source>
        <dbReference type="ARBA" id="ARBA00022670"/>
    </source>
</evidence>
<reference evidence="11 12" key="1">
    <citation type="submission" date="2020-12" db="EMBL/GenBank/DDBJ databases">
        <title>Concerted genomic and epigenomic changes stabilize Arabidopsis allopolyploids.</title>
        <authorList>
            <person name="Chen Z."/>
        </authorList>
    </citation>
    <scope>NUCLEOTIDE SEQUENCE [LARGE SCALE GENOMIC DNA]</scope>
    <source>
        <strain evidence="11">Allo738</strain>
        <tissue evidence="11">Leaf</tissue>
    </source>
</reference>
<protein>
    <submittedName>
        <fullName evidence="11">Reverse transcriptase domain</fullName>
    </submittedName>
</protein>
<keyword evidence="5" id="KW-0255">Endonuclease</keyword>
<evidence type="ECO:0000256" key="8">
    <source>
        <dbReference type="ARBA" id="ARBA00023268"/>
    </source>
</evidence>
<evidence type="ECO:0000256" key="9">
    <source>
        <dbReference type="SAM" id="MobiDB-lite"/>
    </source>
</evidence>
<dbReference type="InterPro" id="IPR050951">
    <property type="entry name" value="Retrovirus_Pol_polyprotein"/>
</dbReference>
<sequence>MWAAKTRAGRGEVRFSGLLRRRCRSTPGMSVDTTRMSGDDRHQEGFGRHQPVDKRIASLSICDNTYASLSLWCRCSLPRIDELLDPLRGATWFSKIDLASSYHQIPIDEADVRKTVFQTRYGHYEFVVMPFGLTNAPATFMRLTNGVFQEYLDEFVIIFIDDILVYSKSSKEHEAIREWPRPRNATEIRSFLGLAGYYRRFVKGFASMAQDMTKLTGKDVPFIWSPEYKESFANLKTMLTSTPVLALPEEGEPYAVYTDASRVGVGCVLMQQGKVIAYASRQLRKHEGNYPTHDLEMAAVVFALKIWRSYLYGGKERDMESLVYEISTLRLCAISLEPLGWEAANQADLLSRVRLAQHLDEVLIKDSKVEGSEYQVSANGTILVHGRVCVSRDENLRREILMFTPSRVDFMVGLPTSRTKDAIWVIVDCLTKSAQSVHLSTAYHPQTDGQSERTIQTLEDLLRMCVLDWGGHWADHLGLVEFSYNISYLASIGMAPFEALYGRPCRTPLCWTQVGEMSLYDEGFVRKTSKKIWVLKLTMKEAQDRQKSYTDKRRRELEFEVGDRVYLKLAMLRGPNRSITENKLSPRSSAQHDLGGEASEGSLEEGQTGSLEEDTDDQGDSMWAAKTRAGRGEVHFSGLLRRRCRSTPGMSVDTTRVSGDDQHQEGFGRHQVKKKCDVESWQGREDDLGTRLVVFYYVA</sequence>
<keyword evidence="3" id="KW-0548">Nucleotidyltransferase</keyword>
<evidence type="ECO:0000313" key="11">
    <source>
        <dbReference type="EMBL" id="KAG7559452.1"/>
    </source>
</evidence>
<dbReference type="GO" id="GO:0003964">
    <property type="term" value="F:RNA-directed DNA polymerase activity"/>
    <property type="evidence" value="ECO:0007669"/>
    <property type="project" value="UniProtKB-KW"/>
</dbReference>
<keyword evidence="7 11" id="KW-0695">RNA-directed DNA polymerase</keyword>
<keyword evidence="1" id="KW-0645">Protease</keyword>
<dbReference type="PROSITE" id="PS50878">
    <property type="entry name" value="RT_POL"/>
    <property type="match status" value="1"/>
</dbReference>
<feature type="region of interest" description="Disordered" evidence="9">
    <location>
        <begin position="645"/>
        <end position="669"/>
    </location>
</feature>
<evidence type="ECO:0000256" key="3">
    <source>
        <dbReference type="ARBA" id="ARBA00022695"/>
    </source>
</evidence>
<feature type="compositionally biased region" description="Low complexity" evidence="9">
    <location>
        <begin position="596"/>
        <end position="606"/>
    </location>
</feature>
<keyword evidence="8" id="KW-0511">Multifunctional enzyme</keyword>
<feature type="domain" description="Reverse transcriptase" evidence="10">
    <location>
        <begin position="1"/>
        <end position="220"/>
    </location>
</feature>
<dbReference type="InterPro" id="IPR041577">
    <property type="entry name" value="RT_RNaseH_2"/>
</dbReference>
<keyword evidence="4" id="KW-0540">Nuclease</keyword>
<dbReference type="FunFam" id="3.10.10.10:FF:000007">
    <property type="entry name" value="Retrovirus-related Pol polyprotein from transposon 17.6-like Protein"/>
    <property type="match status" value="1"/>
</dbReference>
<dbReference type="GO" id="GO:0006508">
    <property type="term" value="P:proteolysis"/>
    <property type="evidence" value="ECO:0007669"/>
    <property type="project" value="UniProtKB-KW"/>
</dbReference>
<evidence type="ECO:0000256" key="4">
    <source>
        <dbReference type="ARBA" id="ARBA00022722"/>
    </source>
</evidence>
<gene>
    <name evidence="11" type="ORF">ISN45_Aa05g010470</name>
</gene>
<proteinExistence type="predicted"/>
<evidence type="ECO:0000256" key="7">
    <source>
        <dbReference type="ARBA" id="ARBA00022918"/>
    </source>
</evidence>
<dbReference type="Pfam" id="PF00078">
    <property type="entry name" value="RVT_1"/>
    <property type="match status" value="1"/>
</dbReference>
<dbReference type="GO" id="GO:0004519">
    <property type="term" value="F:endonuclease activity"/>
    <property type="evidence" value="ECO:0007669"/>
    <property type="project" value="UniProtKB-KW"/>
</dbReference>
<keyword evidence="2" id="KW-0808">Transferase</keyword>
<dbReference type="InterPro" id="IPR000477">
    <property type="entry name" value="RT_dom"/>
</dbReference>
<organism evidence="11 12">
    <name type="scientific">Arabidopsis thaliana x Arabidopsis arenosa</name>
    <dbReference type="NCBI Taxonomy" id="1240361"/>
    <lineage>
        <taxon>Eukaryota</taxon>
        <taxon>Viridiplantae</taxon>
        <taxon>Streptophyta</taxon>
        <taxon>Embryophyta</taxon>
        <taxon>Tracheophyta</taxon>
        <taxon>Spermatophyta</taxon>
        <taxon>Magnoliopsida</taxon>
        <taxon>eudicotyledons</taxon>
        <taxon>Gunneridae</taxon>
        <taxon>Pentapetalae</taxon>
        <taxon>rosids</taxon>
        <taxon>malvids</taxon>
        <taxon>Brassicales</taxon>
        <taxon>Brassicaceae</taxon>
        <taxon>Camelineae</taxon>
        <taxon>Arabidopsis</taxon>
    </lineage>
</organism>
<dbReference type="EMBL" id="JAEFBK010000010">
    <property type="protein sequence ID" value="KAG7559452.1"/>
    <property type="molecule type" value="Genomic_DNA"/>
</dbReference>
<accession>A0A8T1ZJA1</accession>